<organism evidence="1 2">
    <name type="scientific">Kingella bonacorsii</name>
    <dbReference type="NCBI Taxonomy" id="2796361"/>
    <lineage>
        <taxon>Bacteria</taxon>
        <taxon>Pseudomonadati</taxon>
        <taxon>Pseudomonadota</taxon>
        <taxon>Betaproteobacteria</taxon>
        <taxon>Neisseriales</taxon>
        <taxon>Neisseriaceae</taxon>
        <taxon>Kingella</taxon>
    </lineage>
</organism>
<proteinExistence type="predicted"/>
<protein>
    <recommendedName>
        <fullName evidence="3">EVE domain-containing protein</fullName>
    </recommendedName>
</protein>
<sequence>MTQYFLLNTNLAHHPQDHRFMLDNHVAAAFEDGYKEKITRISQGDYVFLYASKCGIVAYGRADGNVQQTDHLGISNQTYYQKLAPFFILEHIPLPASEIKAALGRSIAFVQTLIRLADGEKLLAHLQTRQQKG</sequence>
<reference evidence="1 2" key="1">
    <citation type="journal article" date="2021" name="Pathogens">
        <title>Isolation and Characterization of Kingella bonacorsii sp. nov., A Novel Kingella Species Detected in a Stable Periodontitis Subject.</title>
        <authorList>
            <person name="Antezack A."/>
            <person name="Boxberger M."/>
            <person name="Rolland C."/>
            <person name="Monnet-Corti V."/>
            <person name="La Scola B."/>
        </authorList>
    </citation>
    <scope>NUCLEOTIDE SEQUENCE [LARGE SCALE GENOMIC DNA]</scope>
    <source>
        <strain evidence="1 2">Marseille-Q4569</strain>
    </source>
</reference>
<name>A0ABS1BRB1_9NEIS</name>
<accession>A0ABS1BRB1</accession>
<dbReference type="SUPFAM" id="SSF88697">
    <property type="entry name" value="PUA domain-like"/>
    <property type="match status" value="1"/>
</dbReference>
<evidence type="ECO:0000313" key="2">
    <source>
        <dbReference type="Proteomes" id="UP000614058"/>
    </source>
</evidence>
<dbReference type="Proteomes" id="UP000614058">
    <property type="component" value="Unassembled WGS sequence"/>
</dbReference>
<dbReference type="EMBL" id="JAEHNZ010000001">
    <property type="protein sequence ID" value="MBK0395793.1"/>
    <property type="molecule type" value="Genomic_DNA"/>
</dbReference>
<keyword evidence="2" id="KW-1185">Reference proteome</keyword>
<evidence type="ECO:0008006" key="3">
    <source>
        <dbReference type="Google" id="ProtNLM"/>
    </source>
</evidence>
<evidence type="ECO:0000313" key="1">
    <source>
        <dbReference type="EMBL" id="MBK0395793.1"/>
    </source>
</evidence>
<comment type="caution">
    <text evidence="1">The sequence shown here is derived from an EMBL/GenBank/DDBJ whole genome shotgun (WGS) entry which is preliminary data.</text>
</comment>
<dbReference type="InterPro" id="IPR015947">
    <property type="entry name" value="PUA-like_sf"/>
</dbReference>
<gene>
    <name evidence="1" type="ORF">JDW22_04155</name>
</gene>
<dbReference type="RefSeq" id="WP_200521825.1">
    <property type="nucleotide sequence ID" value="NZ_JAEHNZ010000001.1"/>
</dbReference>